<reference evidence="2 3" key="1">
    <citation type="journal article" date="2011" name="Stand. Genomic Sci.">
        <title>Complete genome sequence of Deinococcus maricopensis type strain (LB-34).</title>
        <authorList>
            <person name="Pukall R."/>
            <person name="Zeytun A."/>
            <person name="Lucas S."/>
            <person name="Lapidus A."/>
            <person name="Hammon N."/>
            <person name="Deshpande S."/>
            <person name="Nolan M."/>
            <person name="Cheng J.F."/>
            <person name="Pitluck S."/>
            <person name="Liolios K."/>
            <person name="Pagani I."/>
            <person name="Mikhailova N."/>
            <person name="Ivanova N."/>
            <person name="Mavromatis K."/>
            <person name="Pati A."/>
            <person name="Tapia R."/>
            <person name="Han C."/>
            <person name="Goodwin L."/>
            <person name="Chen A."/>
            <person name="Palaniappan K."/>
            <person name="Land M."/>
            <person name="Hauser L."/>
            <person name="Chang Y.J."/>
            <person name="Jeffries C.D."/>
            <person name="Brambilla E.M."/>
            <person name="Rohde M."/>
            <person name="Goker M."/>
            <person name="Detter J.C."/>
            <person name="Woyke T."/>
            <person name="Bristow J."/>
            <person name="Eisen J.A."/>
            <person name="Markowitz V."/>
            <person name="Hugenholtz P."/>
            <person name="Kyrpides N.C."/>
            <person name="Klenk H.P."/>
        </authorList>
    </citation>
    <scope>NUCLEOTIDE SEQUENCE [LARGE SCALE GENOMIC DNA]</scope>
    <source>
        <strain evidence="3">DSM 21211 / LMG 22137 / NRRL B-23946 / LB-34</strain>
    </source>
</reference>
<protein>
    <submittedName>
        <fullName evidence="2">Peptidase S41</fullName>
    </submittedName>
</protein>
<dbReference type="KEGG" id="dmr:Deima_0703"/>
<dbReference type="AlphaFoldDB" id="E8U5M0"/>
<dbReference type="HOGENOM" id="CLU_044498_0_0_0"/>
<reference evidence="3" key="2">
    <citation type="submission" date="2011-01" db="EMBL/GenBank/DDBJ databases">
        <title>The complete genome of Deinococcus maricopensis DSM 21211.</title>
        <authorList>
            <consortium name="US DOE Joint Genome Institute (JGI-PGF)"/>
            <person name="Lucas S."/>
            <person name="Copeland A."/>
            <person name="Lapidus A."/>
            <person name="Goodwin L."/>
            <person name="Pitluck S."/>
            <person name="Kyrpides N."/>
            <person name="Mavromatis K."/>
            <person name="Pagani I."/>
            <person name="Ivanova N."/>
            <person name="Ovchinnikova G."/>
            <person name="Zeytun A."/>
            <person name="Detter J.C."/>
            <person name="Han C."/>
            <person name="Land M."/>
            <person name="Hauser L."/>
            <person name="Markowitz V."/>
            <person name="Cheng J.-F."/>
            <person name="Hugenholtz P."/>
            <person name="Woyke T."/>
            <person name="Wu D."/>
            <person name="Pukall R."/>
            <person name="Gehrich-Schroeter G."/>
            <person name="Brambilla E."/>
            <person name="Klenk H.-P."/>
            <person name="Eisen J.A."/>
        </authorList>
    </citation>
    <scope>NUCLEOTIDE SEQUENCE [LARGE SCALE GENOMIC DNA]</scope>
    <source>
        <strain evidence="3">DSM 21211 / LMG 22137 / NRRL B-23946 / LB-34</strain>
    </source>
</reference>
<organism evidence="2 3">
    <name type="scientific">Deinococcus maricopensis (strain DSM 21211 / LMG 22137 / NRRL B-23946 / LB-34)</name>
    <dbReference type="NCBI Taxonomy" id="709986"/>
    <lineage>
        <taxon>Bacteria</taxon>
        <taxon>Thermotogati</taxon>
        <taxon>Deinococcota</taxon>
        <taxon>Deinococci</taxon>
        <taxon>Deinococcales</taxon>
        <taxon>Deinococcaceae</taxon>
        <taxon>Deinococcus</taxon>
    </lineage>
</organism>
<evidence type="ECO:0000313" key="2">
    <source>
        <dbReference type="EMBL" id="ADV66359.1"/>
    </source>
</evidence>
<keyword evidence="3" id="KW-1185">Reference proteome</keyword>
<dbReference type="GO" id="GO:0006508">
    <property type="term" value="P:proteolysis"/>
    <property type="evidence" value="ECO:0007669"/>
    <property type="project" value="InterPro"/>
</dbReference>
<dbReference type="PANTHER" id="PTHR11261">
    <property type="entry name" value="INTERPHOTORECEPTOR RETINOID-BINDING PROTEIN"/>
    <property type="match status" value="1"/>
</dbReference>
<dbReference type="InterPro" id="IPR005151">
    <property type="entry name" value="Tail-specific_protease"/>
</dbReference>
<sequence length="290" mass="30964">MTLTTPHPTWHPDDRASVVDAAAHALAEQYVFPDVGAALADALRIWWATTPERPDTPEAFCAAVSAALRAHTPDGHLRLRVKPEKHPHHGREPFASAHGLTRAEILDGNVGLLELRGFFDVTAAAPIIAAALQLMAGTRALILDLRRNGGGDPACTAFLQGFFFAEPLHVNTFWHRGATEGVQTWTPSVLPAPRYLDRPVFVLTSRRTASGAEEVAYVLRHAGRATLIGETTAGAAHPGEFVSVHPHLELFVPGGRPVVPLTGGNWEGVGVEPHIAVPAAEALEVALGQL</sequence>
<dbReference type="SUPFAM" id="SSF52096">
    <property type="entry name" value="ClpP/crotonase"/>
    <property type="match status" value="1"/>
</dbReference>
<dbReference type="Proteomes" id="UP000008635">
    <property type="component" value="Chromosome"/>
</dbReference>
<proteinExistence type="predicted"/>
<dbReference type="GO" id="GO:0008236">
    <property type="term" value="F:serine-type peptidase activity"/>
    <property type="evidence" value="ECO:0007669"/>
    <property type="project" value="InterPro"/>
</dbReference>
<dbReference type="OrthoDB" id="7266775at2"/>
<evidence type="ECO:0000313" key="3">
    <source>
        <dbReference type="Proteomes" id="UP000008635"/>
    </source>
</evidence>
<name>E8U5M0_DEIML</name>
<dbReference type="eggNOG" id="COG0793">
    <property type="taxonomic scope" value="Bacteria"/>
</dbReference>
<dbReference type="STRING" id="709986.Deima_0703"/>
<evidence type="ECO:0000259" key="1">
    <source>
        <dbReference type="SMART" id="SM00245"/>
    </source>
</evidence>
<feature type="domain" description="Tail specific protease" evidence="1">
    <location>
        <begin position="74"/>
        <end position="278"/>
    </location>
</feature>
<dbReference type="EMBL" id="CP002454">
    <property type="protein sequence ID" value="ADV66359.1"/>
    <property type="molecule type" value="Genomic_DNA"/>
</dbReference>
<dbReference type="Pfam" id="PF03572">
    <property type="entry name" value="Peptidase_S41"/>
    <property type="match status" value="1"/>
</dbReference>
<dbReference type="RefSeq" id="WP_013555864.1">
    <property type="nucleotide sequence ID" value="NC_014958.1"/>
</dbReference>
<dbReference type="Gene3D" id="3.90.226.10">
    <property type="entry name" value="2-enoyl-CoA Hydratase, Chain A, domain 1"/>
    <property type="match status" value="1"/>
</dbReference>
<dbReference type="InterPro" id="IPR029045">
    <property type="entry name" value="ClpP/crotonase-like_dom_sf"/>
</dbReference>
<dbReference type="SMART" id="SM00245">
    <property type="entry name" value="TSPc"/>
    <property type="match status" value="1"/>
</dbReference>
<dbReference type="Gene3D" id="3.30.750.44">
    <property type="match status" value="1"/>
</dbReference>
<dbReference type="CDD" id="cd07563">
    <property type="entry name" value="Peptidase_S41_IRBP"/>
    <property type="match status" value="1"/>
</dbReference>
<gene>
    <name evidence="2" type="ordered locus">Deima_0703</name>
</gene>
<dbReference type="PANTHER" id="PTHR11261:SF3">
    <property type="entry name" value="RETINOL-BINDING PROTEIN 3"/>
    <property type="match status" value="1"/>
</dbReference>
<accession>E8U5M0</accession>